<reference evidence="2 3" key="1">
    <citation type="journal article" date="2016" name="Nat. Commun.">
        <title>Local admixture of amplified and diversified secreted pathogenesis determinants shapes mosaic Toxoplasma gondii genomes.</title>
        <authorList>
            <person name="Lorenzi H."/>
            <person name="Khan A."/>
            <person name="Behnke M.S."/>
            <person name="Namasivayam S."/>
            <person name="Swapna L.S."/>
            <person name="Hadjithomas M."/>
            <person name="Karamycheva S."/>
            <person name="Pinney D."/>
            <person name="Brunk B.P."/>
            <person name="Ajioka J.W."/>
            <person name="Ajzenberg D."/>
            <person name="Boothroyd J.C."/>
            <person name="Boyle J.P."/>
            <person name="Darde M.L."/>
            <person name="Diaz-Miranda M.A."/>
            <person name="Dubey J.P."/>
            <person name="Fritz H.M."/>
            <person name="Gennari S.M."/>
            <person name="Gregory B.D."/>
            <person name="Kim K."/>
            <person name="Saeij J.P."/>
            <person name="Su C."/>
            <person name="White M.W."/>
            <person name="Zhu X.Q."/>
            <person name="Howe D.K."/>
            <person name="Rosenthal B.M."/>
            <person name="Grigg M.E."/>
            <person name="Parkinson J."/>
            <person name="Liu L."/>
            <person name="Kissinger J.C."/>
            <person name="Roos D.S."/>
            <person name="Sibley L.D."/>
        </authorList>
    </citation>
    <scope>NUCLEOTIDE SEQUENCE [LARGE SCALE GENOMIC DNA]</scope>
    <source>
        <strain evidence="2 3">COUG</strain>
    </source>
</reference>
<sequence length="343" mass="35104">MGKPGATATSSGEGSVELTGVMSKRGFDGATVDRGGSIGTGGGFEEAPGGGEKLALPVVRGLPLLLLPHHVEIIWQAHDIETATARAATGAHLREGSQKTGASVATAATLADREASYSGVAASADAKTGQNPTDSAPGQKHTIGLHGATGQVQRSTAGGSTSGKKSSVNSSHTRDSVAKGGKDGCSASGGSKLQGSTPAGGVAGPAGVCRNGKLRPGSLVTTQNSEADRAMVRDAGIRSCVEETCRILRLGPEGRRKQAVVDFHLFSLLFAREARLCSAKAAIFVSIMGVTLSQIETVAKAVSFQAVSNSRRTTNEAFAKVHGRRLLFFRIKDNIATTWATNA</sequence>
<feature type="compositionally biased region" description="Gly residues" evidence="1">
    <location>
        <begin position="36"/>
        <end position="49"/>
    </location>
</feature>
<feature type="region of interest" description="Disordered" evidence="1">
    <location>
        <begin position="121"/>
        <end position="204"/>
    </location>
</feature>
<gene>
    <name evidence="2" type="ORF">TGCOUG_255490</name>
</gene>
<feature type="compositionally biased region" description="Polar residues" evidence="1">
    <location>
        <begin position="188"/>
        <end position="197"/>
    </location>
</feature>
<feature type="compositionally biased region" description="Low complexity" evidence="1">
    <location>
        <begin position="155"/>
        <end position="171"/>
    </location>
</feature>
<protein>
    <submittedName>
        <fullName evidence="2">Uncharacterized protein</fullName>
    </submittedName>
</protein>
<comment type="caution">
    <text evidence="2">The sequence shown here is derived from an EMBL/GenBank/DDBJ whole genome shotgun (WGS) entry which is preliminary data.</text>
</comment>
<organism evidence="2 3">
    <name type="scientific">Toxoplasma gondii COUG</name>
    <dbReference type="NCBI Taxonomy" id="1074873"/>
    <lineage>
        <taxon>Eukaryota</taxon>
        <taxon>Sar</taxon>
        <taxon>Alveolata</taxon>
        <taxon>Apicomplexa</taxon>
        <taxon>Conoidasida</taxon>
        <taxon>Coccidia</taxon>
        <taxon>Eucoccidiorida</taxon>
        <taxon>Eimeriorina</taxon>
        <taxon>Sarcocystidae</taxon>
        <taxon>Toxoplasma</taxon>
    </lineage>
</organism>
<evidence type="ECO:0000313" key="3">
    <source>
        <dbReference type="Proteomes" id="UP000236343"/>
    </source>
</evidence>
<dbReference type="Proteomes" id="UP000236343">
    <property type="component" value="Unassembled WGS sequence"/>
</dbReference>
<proteinExistence type="predicted"/>
<dbReference type="VEuPathDB" id="ToxoDB:TGCOUG_255490"/>
<feature type="region of interest" description="Disordered" evidence="1">
    <location>
        <begin position="27"/>
        <end position="49"/>
    </location>
</feature>
<evidence type="ECO:0000313" key="2">
    <source>
        <dbReference type="EMBL" id="PIM03531.1"/>
    </source>
</evidence>
<name>A0A2G8Y8E8_TOXGO</name>
<dbReference type="AlphaFoldDB" id="A0A2G8Y8E8"/>
<evidence type="ECO:0000256" key="1">
    <source>
        <dbReference type="SAM" id="MobiDB-lite"/>
    </source>
</evidence>
<accession>A0A2G8Y8E8</accession>
<feature type="compositionally biased region" description="Basic and acidic residues" evidence="1">
    <location>
        <begin position="172"/>
        <end position="182"/>
    </location>
</feature>
<dbReference type="EMBL" id="AGQR02000719">
    <property type="protein sequence ID" value="PIM03531.1"/>
    <property type="molecule type" value="Genomic_DNA"/>
</dbReference>